<keyword evidence="5 10" id="KW-0133">Cell shape</keyword>
<evidence type="ECO:0000256" key="2">
    <source>
        <dbReference type="ARBA" id="ARBA00022618"/>
    </source>
</evidence>
<dbReference type="InterPro" id="IPR006009">
    <property type="entry name" value="GlcNAc_MurG"/>
</dbReference>
<evidence type="ECO:0000313" key="14">
    <source>
        <dbReference type="Proteomes" id="UP000033918"/>
    </source>
</evidence>
<dbReference type="EMBL" id="LCAK01000004">
    <property type="protein sequence ID" value="KKR88647.1"/>
    <property type="molecule type" value="Genomic_DNA"/>
</dbReference>
<dbReference type="AlphaFoldDB" id="A0A0G0XLW6"/>
<evidence type="ECO:0000256" key="10">
    <source>
        <dbReference type="HAMAP-Rule" id="MF_00033"/>
    </source>
</evidence>
<evidence type="ECO:0000256" key="7">
    <source>
        <dbReference type="ARBA" id="ARBA00023136"/>
    </source>
</evidence>
<dbReference type="Pfam" id="PF04101">
    <property type="entry name" value="Glyco_tran_28_C"/>
    <property type="match status" value="1"/>
</dbReference>
<keyword evidence="7 10" id="KW-0472">Membrane</keyword>
<evidence type="ECO:0000259" key="12">
    <source>
        <dbReference type="Pfam" id="PF04101"/>
    </source>
</evidence>
<dbReference type="EC" id="2.4.1.227" evidence="10"/>
<evidence type="ECO:0000256" key="5">
    <source>
        <dbReference type="ARBA" id="ARBA00022960"/>
    </source>
</evidence>
<evidence type="ECO:0000259" key="11">
    <source>
        <dbReference type="Pfam" id="PF03033"/>
    </source>
</evidence>
<comment type="subcellular location">
    <subcellularLocation>
        <location evidence="10">Cell membrane</location>
        <topology evidence="10">Peripheral membrane protein</topology>
        <orientation evidence="10">Cytoplasmic side</orientation>
    </subcellularLocation>
</comment>
<keyword evidence="9 10" id="KW-0961">Cell wall biogenesis/degradation</keyword>
<evidence type="ECO:0000256" key="4">
    <source>
        <dbReference type="ARBA" id="ARBA00022679"/>
    </source>
</evidence>
<dbReference type="UniPathway" id="UPA00219"/>
<comment type="caution">
    <text evidence="10">Lacks conserved residue(s) required for the propagation of feature annotation.</text>
</comment>
<dbReference type="PANTHER" id="PTHR21015:SF27">
    <property type="entry name" value="UDP-N-ACETYLGLUCOSAMINE--N-ACETYLMURAMYL-(PENTAPEPTIDE) PYROPHOSPHORYL-UNDECAPRENOL N-ACETYLGLUCOSAMINE TRANSFERASE"/>
    <property type="match status" value="1"/>
</dbReference>
<dbReference type="GO" id="GO:0005975">
    <property type="term" value="P:carbohydrate metabolic process"/>
    <property type="evidence" value="ECO:0007669"/>
    <property type="project" value="InterPro"/>
</dbReference>
<protein>
    <recommendedName>
        <fullName evidence="10">UDP-N-acetylglucosamine--N-acetylmuramyl-(pentapeptide) pyrophosphoryl-undecaprenol N-acetylglucosamine transferase</fullName>
        <ecNumber evidence="10">2.4.1.227</ecNumber>
    </recommendedName>
    <alternativeName>
        <fullName evidence="10">Undecaprenyl-PP-MurNAc-pentapeptide-UDPGlcNAc GlcNAc transferase</fullName>
    </alternativeName>
</protein>
<keyword evidence="3 10" id="KW-0328">Glycosyltransferase</keyword>
<keyword evidence="4 10" id="KW-0808">Transferase</keyword>
<feature type="binding site" evidence="10">
    <location>
        <position position="169"/>
    </location>
    <ligand>
        <name>UDP-N-acetyl-alpha-D-glucosamine</name>
        <dbReference type="ChEBI" id="CHEBI:57705"/>
    </ligand>
</feature>
<dbReference type="GO" id="GO:0051991">
    <property type="term" value="F:UDP-N-acetyl-D-glucosamine:N-acetylmuramoyl-L-alanyl-D-glutamyl-meso-2,6-diaminopimelyl-D-alanyl-D-alanine-diphosphoundecaprenol 4-beta-N-acetylglucosaminlytransferase activity"/>
    <property type="evidence" value="ECO:0007669"/>
    <property type="project" value="RHEA"/>
</dbReference>
<dbReference type="HAMAP" id="MF_00033">
    <property type="entry name" value="MurG"/>
    <property type="match status" value="1"/>
</dbReference>
<evidence type="ECO:0000256" key="1">
    <source>
        <dbReference type="ARBA" id="ARBA00022475"/>
    </source>
</evidence>
<dbReference type="InterPro" id="IPR007235">
    <property type="entry name" value="Glyco_trans_28_C"/>
</dbReference>
<dbReference type="Gene3D" id="3.40.50.2000">
    <property type="entry name" value="Glycogen Phosphorylase B"/>
    <property type="match status" value="2"/>
</dbReference>
<dbReference type="SUPFAM" id="SSF53756">
    <property type="entry name" value="UDP-Glycosyltransferase/glycogen phosphorylase"/>
    <property type="match status" value="1"/>
</dbReference>
<evidence type="ECO:0000256" key="6">
    <source>
        <dbReference type="ARBA" id="ARBA00022984"/>
    </source>
</evidence>
<gene>
    <name evidence="10" type="primary">murG</name>
    <name evidence="13" type="ORF">UU38_C0004G0009</name>
</gene>
<dbReference type="GO" id="GO:0008360">
    <property type="term" value="P:regulation of cell shape"/>
    <property type="evidence" value="ECO:0007669"/>
    <property type="project" value="UniProtKB-KW"/>
</dbReference>
<dbReference type="Proteomes" id="UP000033918">
    <property type="component" value="Unassembled WGS sequence"/>
</dbReference>
<organism evidence="13 14">
    <name type="scientific">Candidatus Wolfebacteria bacterium GW2011_GWB1_41_12</name>
    <dbReference type="NCBI Taxonomy" id="1619006"/>
    <lineage>
        <taxon>Bacteria</taxon>
        <taxon>Candidatus Wolfeibacteriota</taxon>
    </lineage>
</organism>
<dbReference type="PATRIC" id="fig|1619006.3.peg.544"/>
<dbReference type="CDD" id="cd03785">
    <property type="entry name" value="GT28_MurG"/>
    <property type="match status" value="1"/>
</dbReference>
<evidence type="ECO:0000256" key="9">
    <source>
        <dbReference type="ARBA" id="ARBA00023316"/>
    </source>
</evidence>
<keyword evidence="1 10" id="KW-1003">Cell membrane</keyword>
<dbReference type="GO" id="GO:0051301">
    <property type="term" value="P:cell division"/>
    <property type="evidence" value="ECO:0007669"/>
    <property type="project" value="UniProtKB-KW"/>
</dbReference>
<dbReference type="GO" id="GO:0071555">
    <property type="term" value="P:cell wall organization"/>
    <property type="evidence" value="ECO:0007669"/>
    <property type="project" value="UniProtKB-KW"/>
</dbReference>
<feature type="domain" description="Glycosyltransferase family 28 N-terminal" evidence="11">
    <location>
        <begin position="4"/>
        <end position="147"/>
    </location>
</feature>
<keyword evidence="2 10" id="KW-0132">Cell division</keyword>
<comment type="function">
    <text evidence="10">Cell wall formation. Catalyzes the transfer of a GlcNAc subunit on undecaprenyl-pyrophosphoryl-MurNAc-pentapeptide (lipid intermediate I) to form undecaprenyl-pyrophosphoryl-MurNAc-(pentapeptide)GlcNAc (lipid intermediate II).</text>
</comment>
<feature type="binding site" evidence="10">
    <location>
        <begin position="11"/>
        <end position="13"/>
    </location>
    <ligand>
        <name>UDP-N-acetyl-alpha-D-glucosamine</name>
        <dbReference type="ChEBI" id="CHEBI:57705"/>
    </ligand>
</feature>
<feature type="binding site" evidence="10">
    <location>
        <position position="309"/>
    </location>
    <ligand>
        <name>UDP-N-acetyl-alpha-D-glucosamine</name>
        <dbReference type="ChEBI" id="CHEBI:57705"/>
    </ligand>
</feature>
<keyword evidence="6 10" id="KW-0573">Peptidoglycan synthesis</keyword>
<evidence type="ECO:0000256" key="8">
    <source>
        <dbReference type="ARBA" id="ARBA00023306"/>
    </source>
</evidence>
<evidence type="ECO:0000256" key="3">
    <source>
        <dbReference type="ARBA" id="ARBA00022676"/>
    </source>
</evidence>
<comment type="pathway">
    <text evidence="10">Cell wall biogenesis; peptidoglycan biosynthesis.</text>
</comment>
<dbReference type="GO" id="GO:0005886">
    <property type="term" value="C:plasma membrane"/>
    <property type="evidence" value="ECO:0007669"/>
    <property type="project" value="UniProtKB-SubCell"/>
</dbReference>
<dbReference type="GO" id="GO:0009252">
    <property type="term" value="P:peptidoglycan biosynthetic process"/>
    <property type="evidence" value="ECO:0007669"/>
    <property type="project" value="UniProtKB-UniRule"/>
</dbReference>
<comment type="catalytic activity">
    <reaction evidence="10">
        <text>di-trans,octa-cis-undecaprenyl diphospho-N-acetyl-alpha-D-muramoyl-L-alanyl-D-glutamyl-meso-2,6-diaminopimeloyl-D-alanyl-D-alanine + UDP-N-acetyl-alpha-D-glucosamine = di-trans,octa-cis-undecaprenyl diphospho-[N-acetyl-alpha-D-glucosaminyl-(1-&gt;4)]-N-acetyl-alpha-D-muramoyl-L-alanyl-D-glutamyl-meso-2,6-diaminopimeloyl-D-alanyl-D-alanine + UDP + H(+)</text>
        <dbReference type="Rhea" id="RHEA:31227"/>
        <dbReference type="ChEBI" id="CHEBI:15378"/>
        <dbReference type="ChEBI" id="CHEBI:57705"/>
        <dbReference type="ChEBI" id="CHEBI:58223"/>
        <dbReference type="ChEBI" id="CHEBI:61387"/>
        <dbReference type="ChEBI" id="CHEBI:61388"/>
        <dbReference type="EC" id="2.4.1.227"/>
    </reaction>
</comment>
<comment type="caution">
    <text evidence="13">The sequence shown here is derived from an EMBL/GenBank/DDBJ whole genome shotgun (WGS) entry which is preliminary data.</text>
</comment>
<proteinExistence type="inferred from homology"/>
<name>A0A0G0XLW6_9BACT</name>
<dbReference type="Pfam" id="PF03033">
    <property type="entry name" value="Glyco_transf_28"/>
    <property type="match status" value="1"/>
</dbReference>
<reference evidence="13 14" key="1">
    <citation type="journal article" date="2015" name="Nature">
        <title>rRNA introns, odd ribosomes, and small enigmatic genomes across a large radiation of phyla.</title>
        <authorList>
            <person name="Brown C.T."/>
            <person name="Hug L.A."/>
            <person name="Thomas B.C."/>
            <person name="Sharon I."/>
            <person name="Castelle C.J."/>
            <person name="Singh A."/>
            <person name="Wilkins M.J."/>
            <person name="Williams K.H."/>
            <person name="Banfield J.F."/>
        </authorList>
    </citation>
    <scope>NUCLEOTIDE SEQUENCE [LARGE SCALE GENOMIC DNA]</scope>
</reference>
<sequence>MRRILLVGGGTGGHIFPLIAVAQAIQEFARQNSIEIDLRVLGEGRFIRQACVENNLKFKSVMGAKWRRYFSVLNFIDLLKIPVAFIQSLWHIYWYMPDAVFTKGSYASIIPALSARLYFIPVFTHESDSVPGRANVIIASWAKKVFISFKSAGVFFKREKTILTGNPSRRELFTADKSDSLRFFNFDGSKKIVFVTGGSQGAGVINSIILEALPSLLQRYHIIHQCGDAHIKNVQEYISKLGKENPEINSAIQNGYRPLPFLPTPDLARAYAASDIVISRAGAANIFEIANMGKPAVIIPISESNGNHQVVNALEFSKFGAVVIEESNLTPNILISQLGRLLENAQEVGQKINEFATPDAGDRIASVLCSQS</sequence>
<feature type="domain" description="Glycosyl transferase family 28 C-terminal" evidence="12">
    <location>
        <begin position="192"/>
        <end position="354"/>
    </location>
</feature>
<dbReference type="PANTHER" id="PTHR21015">
    <property type="entry name" value="UDP-N-ACETYLGLUCOSAMINE--N-ACETYLMURAMYL-(PENTAPEPTIDE) PYROPHOSPHORYL-UNDECAPRENOL N-ACETYLGLUCOSAMINE TRANSFERASE 1"/>
    <property type="match status" value="1"/>
</dbReference>
<keyword evidence="8 10" id="KW-0131">Cell cycle</keyword>
<dbReference type="InterPro" id="IPR004276">
    <property type="entry name" value="GlycoTrans_28_N"/>
</dbReference>
<dbReference type="GO" id="GO:0050511">
    <property type="term" value="F:undecaprenyldiphospho-muramoylpentapeptide beta-N-acetylglucosaminyltransferase activity"/>
    <property type="evidence" value="ECO:0007669"/>
    <property type="project" value="UniProtKB-UniRule"/>
</dbReference>
<evidence type="ECO:0000313" key="13">
    <source>
        <dbReference type="EMBL" id="KKR88647.1"/>
    </source>
</evidence>
<accession>A0A0G0XLW6</accession>
<comment type="similarity">
    <text evidence="10">Belongs to the glycosyltransferase 28 family. MurG subfamily.</text>
</comment>
<feature type="binding site" evidence="10">
    <location>
        <position position="199"/>
    </location>
    <ligand>
        <name>UDP-N-acetyl-alpha-D-glucosamine</name>
        <dbReference type="ChEBI" id="CHEBI:57705"/>
    </ligand>
</feature>